<accession>A0ABW4XRX9</accession>
<feature type="transmembrane region" description="Helical" evidence="1">
    <location>
        <begin position="128"/>
        <end position="144"/>
    </location>
</feature>
<dbReference type="EMBL" id="JBHUHT010000028">
    <property type="protein sequence ID" value="MFD2097742.1"/>
    <property type="molecule type" value="Genomic_DNA"/>
</dbReference>
<proteinExistence type="predicted"/>
<feature type="transmembrane region" description="Helical" evidence="1">
    <location>
        <begin position="71"/>
        <end position="93"/>
    </location>
</feature>
<evidence type="ECO:0000313" key="3">
    <source>
        <dbReference type="Proteomes" id="UP001597380"/>
    </source>
</evidence>
<feature type="transmembrane region" description="Helical" evidence="1">
    <location>
        <begin position="105"/>
        <end position="122"/>
    </location>
</feature>
<dbReference type="PANTHER" id="PTHR33979:SF2">
    <property type="entry name" value="PEPTIDASE M50B-LIKE-DOMAIN-CONTAINING PROTEIN"/>
    <property type="match status" value="1"/>
</dbReference>
<feature type="transmembrane region" description="Helical" evidence="1">
    <location>
        <begin position="156"/>
        <end position="174"/>
    </location>
</feature>
<comment type="caution">
    <text evidence="2">The sequence shown here is derived from an EMBL/GenBank/DDBJ whole genome shotgun (WGS) entry which is preliminary data.</text>
</comment>
<sequence length="219" mass="24431">MKLSGRWSLTFSLICAFTIIWLPLIRAPLKYIETLLHEGSHAFAALLSGGNVHAIALHLDGSGLATVSGGWFSLVAFAGYAGASLSAYLLAMLQAKASKNISFRYLYFTIVGVFVLTGIFYTRDIVTFGIMLFIAAVFVALFYWRHLAVCQFMSQVITLFVLLQSAISPSYLLFLGERGDHVALRSHTGVPATLWILVWTALALFLMVRLFMWRWRSNH</sequence>
<organism evidence="2 3">
    <name type="scientific">Corallincola platygyrae</name>
    <dbReference type="NCBI Taxonomy" id="1193278"/>
    <lineage>
        <taxon>Bacteria</taxon>
        <taxon>Pseudomonadati</taxon>
        <taxon>Pseudomonadota</taxon>
        <taxon>Gammaproteobacteria</taxon>
        <taxon>Alteromonadales</taxon>
        <taxon>Psychromonadaceae</taxon>
        <taxon>Corallincola</taxon>
    </lineage>
</organism>
<feature type="transmembrane region" description="Helical" evidence="1">
    <location>
        <begin position="194"/>
        <end position="212"/>
    </location>
</feature>
<dbReference type="Pfam" id="PF13398">
    <property type="entry name" value="Peptidase_M50B"/>
    <property type="match status" value="1"/>
</dbReference>
<keyword evidence="1" id="KW-0472">Membrane</keyword>
<dbReference type="Proteomes" id="UP001597380">
    <property type="component" value="Unassembled WGS sequence"/>
</dbReference>
<keyword evidence="1" id="KW-1133">Transmembrane helix</keyword>
<evidence type="ECO:0000313" key="2">
    <source>
        <dbReference type="EMBL" id="MFD2097742.1"/>
    </source>
</evidence>
<name>A0ABW4XRX9_9GAMM</name>
<dbReference type="PANTHER" id="PTHR33979">
    <property type="entry name" value="OS02G0221600 PROTEIN"/>
    <property type="match status" value="1"/>
</dbReference>
<evidence type="ECO:0000256" key="1">
    <source>
        <dbReference type="SAM" id="Phobius"/>
    </source>
</evidence>
<dbReference type="RefSeq" id="WP_345341971.1">
    <property type="nucleotide sequence ID" value="NZ_BAABLI010000032.1"/>
</dbReference>
<protein>
    <submittedName>
        <fullName evidence="2">M50 family metallopeptidase</fullName>
    </submittedName>
</protein>
<keyword evidence="1" id="KW-0812">Transmembrane</keyword>
<dbReference type="InterPro" id="IPR049500">
    <property type="entry name" value="Peptidase_M50B-like"/>
</dbReference>
<feature type="transmembrane region" description="Helical" evidence="1">
    <location>
        <begin position="6"/>
        <end position="29"/>
    </location>
</feature>
<reference evidence="3" key="1">
    <citation type="journal article" date="2019" name="Int. J. Syst. Evol. Microbiol.">
        <title>The Global Catalogue of Microorganisms (GCM) 10K type strain sequencing project: providing services to taxonomists for standard genome sequencing and annotation.</title>
        <authorList>
            <consortium name="The Broad Institute Genomics Platform"/>
            <consortium name="The Broad Institute Genome Sequencing Center for Infectious Disease"/>
            <person name="Wu L."/>
            <person name="Ma J."/>
        </authorList>
    </citation>
    <scope>NUCLEOTIDE SEQUENCE [LARGE SCALE GENOMIC DNA]</scope>
    <source>
        <strain evidence="3">CGMCC 1.10992</strain>
    </source>
</reference>
<keyword evidence="3" id="KW-1185">Reference proteome</keyword>
<gene>
    <name evidence="2" type="ORF">ACFSJ3_17260</name>
</gene>